<accession>A0A9N9DB93</accession>
<dbReference type="PANTHER" id="PTHR44329">
    <property type="entry name" value="SERINE/THREONINE-PROTEIN KINASE TNNI3K-RELATED"/>
    <property type="match status" value="1"/>
</dbReference>
<dbReference type="EMBL" id="CAJVQA010006031">
    <property type="protein sequence ID" value="CAG8632714.1"/>
    <property type="molecule type" value="Genomic_DNA"/>
</dbReference>
<dbReference type="InterPro" id="IPR017441">
    <property type="entry name" value="Protein_kinase_ATP_BS"/>
</dbReference>
<reference evidence="7" key="1">
    <citation type="submission" date="2021-06" db="EMBL/GenBank/DDBJ databases">
        <authorList>
            <person name="Kallberg Y."/>
            <person name="Tangrot J."/>
            <person name="Rosling A."/>
        </authorList>
    </citation>
    <scope>NUCLEOTIDE SEQUENCE</scope>
    <source>
        <strain evidence="7">FL966</strain>
    </source>
</reference>
<dbReference type="InterPro" id="IPR000719">
    <property type="entry name" value="Prot_kinase_dom"/>
</dbReference>
<dbReference type="InterPro" id="IPR011009">
    <property type="entry name" value="Kinase-like_dom_sf"/>
</dbReference>
<dbReference type="SUPFAM" id="SSF56112">
    <property type="entry name" value="Protein kinase-like (PK-like)"/>
    <property type="match status" value="1"/>
</dbReference>
<dbReference type="AlphaFoldDB" id="A0A9N9DB93"/>
<feature type="binding site" evidence="5">
    <location>
        <position position="96"/>
    </location>
    <ligand>
        <name>ATP</name>
        <dbReference type="ChEBI" id="CHEBI:30616"/>
    </ligand>
</feature>
<dbReference type="Pfam" id="PF07714">
    <property type="entry name" value="PK_Tyr_Ser-Thr"/>
    <property type="match status" value="1"/>
</dbReference>
<proteinExistence type="predicted"/>
<evidence type="ECO:0000313" key="8">
    <source>
        <dbReference type="Proteomes" id="UP000789759"/>
    </source>
</evidence>
<dbReference type="Gene3D" id="1.10.510.10">
    <property type="entry name" value="Transferase(Phosphotransferase) domain 1"/>
    <property type="match status" value="1"/>
</dbReference>
<gene>
    <name evidence="7" type="ORF">CPELLU_LOCUS8469</name>
</gene>
<dbReference type="PROSITE" id="PS00107">
    <property type="entry name" value="PROTEIN_KINASE_ATP"/>
    <property type="match status" value="1"/>
</dbReference>
<keyword evidence="8" id="KW-1185">Reference proteome</keyword>
<evidence type="ECO:0000256" key="4">
    <source>
        <dbReference type="ARBA" id="ARBA00022840"/>
    </source>
</evidence>
<evidence type="ECO:0000256" key="5">
    <source>
        <dbReference type="PROSITE-ProRule" id="PRU10141"/>
    </source>
</evidence>
<dbReference type="PROSITE" id="PS50011">
    <property type="entry name" value="PROTEIN_KINASE_DOM"/>
    <property type="match status" value="1"/>
</dbReference>
<dbReference type="InterPro" id="IPR001245">
    <property type="entry name" value="Ser-Thr/Tyr_kinase_cat_dom"/>
</dbReference>
<dbReference type="GO" id="GO:0005524">
    <property type="term" value="F:ATP binding"/>
    <property type="evidence" value="ECO:0007669"/>
    <property type="project" value="UniProtKB-UniRule"/>
</dbReference>
<dbReference type="PANTHER" id="PTHR44329:SF288">
    <property type="entry name" value="MITOGEN-ACTIVATED PROTEIN KINASE KINASE KINASE 20"/>
    <property type="match status" value="1"/>
</dbReference>
<evidence type="ECO:0000256" key="2">
    <source>
        <dbReference type="ARBA" id="ARBA00022741"/>
    </source>
</evidence>
<protein>
    <submittedName>
        <fullName evidence="7">13312_t:CDS:1</fullName>
    </submittedName>
</protein>
<evidence type="ECO:0000259" key="6">
    <source>
        <dbReference type="PROSITE" id="PS50011"/>
    </source>
</evidence>
<keyword evidence="4 5" id="KW-0067">ATP-binding</keyword>
<dbReference type="GO" id="GO:0004674">
    <property type="term" value="F:protein serine/threonine kinase activity"/>
    <property type="evidence" value="ECO:0007669"/>
    <property type="project" value="TreeGrafter"/>
</dbReference>
<comment type="caution">
    <text evidence="7">The sequence shown here is derived from an EMBL/GenBank/DDBJ whole genome shotgun (WGS) entry which is preliminary data.</text>
</comment>
<keyword evidence="3" id="KW-0418">Kinase</keyword>
<dbReference type="OrthoDB" id="6718656at2759"/>
<organism evidence="7 8">
    <name type="scientific">Cetraspora pellucida</name>
    <dbReference type="NCBI Taxonomy" id="1433469"/>
    <lineage>
        <taxon>Eukaryota</taxon>
        <taxon>Fungi</taxon>
        <taxon>Fungi incertae sedis</taxon>
        <taxon>Mucoromycota</taxon>
        <taxon>Glomeromycotina</taxon>
        <taxon>Glomeromycetes</taxon>
        <taxon>Diversisporales</taxon>
        <taxon>Gigasporaceae</taxon>
        <taxon>Cetraspora</taxon>
    </lineage>
</organism>
<evidence type="ECO:0000313" key="7">
    <source>
        <dbReference type="EMBL" id="CAG8632714.1"/>
    </source>
</evidence>
<feature type="domain" description="Protein kinase" evidence="6">
    <location>
        <begin position="69"/>
        <end position="330"/>
    </location>
</feature>
<name>A0A9N9DB93_9GLOM</name>
<keyword evidence="1" id="KW-0808">Transferase</keyword>
<sequence>MSLSNVPSQKDPVEFNGVISQPYEIFYMKSENHNIQIDSSLIKSLNIFSKSLQMYIKKYNIKDFDYSKFGRIKNIGGGGSARVFSAICHGKKYALKNLNNYLFMDKKTFKKLCSELKHLAKTHHPNIIKLYGTSRDPLTGGFMLVLQFANGGTLREYLQNKHSNELFKIKWAELIRIAKEITDGLNYLHSKNIIHLDLHSKNILINNGKALIADFGISKNLDDITSSSTTTQGVVAYTDPQYLLNGKEFKRNKKSDVYSLGVLFWELTSGVPPFRNLTSMKKMLEIANNNREKIITGTPKNYSSLFERCWSSDPNQRPTVDKILVELEKLSLEIKVKFIKNNIQNSNKRF</sequence>
<keyword evidence="2 5" id="KW-0547">Nucleotide-binding</keyword>
<dbReference type="PRINTS" id="PR00109">
    <property type="entry name" value="TYRKINASE"/>
</dbReference>
<dbReference type="Proteomes" id="UP000789759">
    <property type="component" value="Unassembled WGS sequence"/>
</dbReference>
<evidence type="ECO:0000256" key="1">
    <source>
        <dbReference type="ARBA" id="ARBA00022679"/>
    </source>
</evidence>
<evidence type="ECO:0000256" key="3">
    <source>
        <dbReference type="ARBA" id="ARBA00022777"/>
    </source>
</evidence>
<dbReference type="InterPro" id="IPR051681">
    <property type="entry name" value="Ser/Thr_Kinases-Pseudokinases"/>
</dbReference>